<evidence type="ECO:0000313" key="1">
    <source>
        <dbReference type="EMBL" id="CAK0790821.1"/>
    </source>
</evidence>
<name>A0ABN9PHK2_9DINO</name>
<dbReference type="Proteomes" id="UP001189429">
    <property type="component" value="Unassembled WGS sequence"/>
</dbReference>
<keyword evidence="2" id="KW-1185">Reference proteome</keyword>
<proteinExistence type="predicted"/>
<organism evidence="1 2">
    <name type="scientific">Prorocentrum cordatum</name>
    <dbReference type="NCBI Taxonomy" id="2364126"/>
    <lineage>
        <taxon>Eukaryota</taxon>
        <taxon>Sar</taxon>
        <taxon>Alveolata</taxon>
        <taxon>Dinophyceae</taxon>
        <taxon>Prorocentrales</taxon>
        <taxon>Prorocentraceae</taxon>
        <taxon>Prorocentrum</taxon>
    </lineage>
</organism>
<comment type="caution">
    <text evidence="1">The sequence shown here is derived from an EMBL/GenBank/DDBJ whole genome shotgun (WGS) entry which is preliminary data.</text>
</comment>
<gene>
    <name evidence="1" type="ORF">PCOR1329_LOCUS1996</name>
</gene>
<dbReference type="EMBL" id="CAUYUJ010000489">
    <property type="protein sequence ID" value="CAK0790821.1"/>
    <property type="molecule type" value="Genomic_DNA"/>
</dbReference>
<feature type="non-terminal residue" evidence="1">
    <location>
        <position position="1"/>
    </location>
</feature>
<reference evidence="1" key="1">
    <citation type="submission" date="2023-10" db="EMBL/GenBank/DDBJ databases">
        <authorList>
            <person name="Chen Y."/>
            <person name="Shah S."/>
            <person name="Dougan E. K."/>
            <person name="Thang M."/>
            <person name="Chan C."/>
        </authorList>
    </citation>
    <scope>NUCLEOTIDE SEQUENCE [LARGE SCALE GENOMIC DNA]</scope>
</reference>
<protein>
    <submittedName>
        <fullName evidence="1">Uncharacterized protein</fullName>
    </submittedName>
</protein>
<accession>A0ABN9PHK2</accession>
<sequence length="115" mass="12226">EGSATNIHRVYEGVARRRSAAEFLRGRLGRGAAARAPWGAGAYRAGGAEKGTPAQLELDSAVSQLDDTIVGYAREGYELACPKLSCGLQAGVLPHAHWWVFIGRGHAQGWAVLAR</sequence>
<evidence type="ECO:0000313" key="2">
    <source>
        <dbReference type="Proteomes" id="UP001189429"/>
    </source>
</evidence>